<evidence type="ECO:0000313" key="2">
    <source>
        <dbReference type="Proteomes" id="UP000662914"/>
    </source>
</evidence>
<organism evidence="1 2">
    <name type="scientific">Candidatus Desulfobacillus denitrificans</name>
    <dbReference type="NCBI Taxonomy" id="2608985"/>
    <lineage>
        <taxon>Bacteria</taxon>
        <taxon>Pseudomonadati</taxon>
        <taxon>Pseudomonadota</taxon>
        <taxon>Betaproteobacteria</taxon>
        <taxon>Candidatus Desulfobacillus</taxon>
    </lineage>
</organism>
<gene>
    <name evidence="1" type="ORF">DSYM_02880</name>
</gene>
<name>A0A809QW05_9PROT</name>
<dbReference type="EMBL" id="AP021857">
    <property type="protein sequence ID" value="BBO19589.1"/>
    <property type="molecule type" value="Genomic_DNA"/>
</dbReference>
<protein>
    <submittedName>
        <fullName evidence="1">Uncharacterized protein</fullName>
    </submittedName>
</protein>
<evidence type="ECO:0000313" key="1">
    <source>
        <dbReference type="EMBL" id="BBO19589.1"/>
    </source>
</evidence>
<reference evidence="1" key="1">
    <citation type="journal article" name="DNA Res.">
        <title>The physiological potential of anammox bacteria as revealed by their core genome structure.</title>
        <authorList>
            <person name="Okubo T."/>
            <person name="Toyoda A."/>
            <person name="Fukuhara K."/>
            <person name="Uchiyama I."/>
            <person name="Harigaya Y."/>
            <person name="Kuroiwa M."/>
            <person name="Suzuki T."/>
            <person name="Murakami Y."/>
            <person name="Suwa Y."/>
            <person name="Takami H."/>
        </authorList>
    </citation>
    <scope>NUCLEOTIDE SEQUENCE</scope>
    <source>
        <strain evidence="1">317325-3</strain>
    </source>
</reference>
<sequence>MRRNIAALAARLMAEDGIADYGLAKRKAARQLGAPETEALPNNAEIEAELRAYQAIYQEEEQRERLREMRRTAIEVMRLLDSFRPYLTGPVLDGTAGRYAEIELEAFPDSGKEVEIYLLNQGVRFEQNEPRRNGPESPECVLTFDWNEIPVRLSLFEPDAERAQKRRNGRVSERARRSTVEALLALPTA</sequence>
<proteinExistence type="predicted"/>
<dbReference type="KEGG" id="ddz:DSYM_02880"/>
<dbReference type="AlphaFoldDB" id="A0A809QW05"/>
<dbReference type="Proteomes" id="UP000662914">
    <property type="component" value="Chromosome"/>
</dbReference>
<accession>A0A809QW05</accession>